<dbReference type="PANTHER" id="PTHR34535">
    <property type="entry name" value="HYDROGENASE MATURATION FACTOR HYPA"/>
    <property type="match status" value="1"/>
</dbReference>
<dbReference type="Gene3D" id="3.30.2320.80">
    <property type="match status" value="1"/>
</dbReference>
<dbReference type="Pfam" id="PF01155">
    <property type="entry name" value="HypA"/>
    <property type="match status" value="1"/>
</dbReference>
<dbReference type="InterPro" id="IPR020538">
    <property type="entry name" value="Hydgase_Ni_incorp_HypA/HybF_CS"/>
</dbReference>
<dbReference type="GO" id="GO:0051604">
    <property type="term" value="P:protein maturation"/>
    <property type="evidence" value="ECO:0007669"/>
    <property type="project" value="InterPro"/>
</dbReference>
<feature type="binding site" evidence="5">
    <location>
        <position position="86"/>
    </location>
    <ligand>
        <name>Zn(2+)</name>
        <dbReference type="ChEBI" id="CHEBI:29105"/>
    </ligand>
</feature>
<feature type="binding site" evidence="5">
    <location>
        <position position="2"/>
    </location>
    <ligand>
        <name>Ni(2+)</name>
        <dbReference type="ChEBI" id="CHEBI:49786"/>
    </ligand>
</feature>
<dbReference type="PIRSF" id="PIRSF004761">
    <property type="entry name" value="Hydrgn_mat_HypA"/>
    <property type="match status" value="1"/>
</dbReference>
<evidence type="ECO:0000256" key="3">
    <source>
        <dbReference type="ARBA" id="ARBA00022723"/>
    </source>
</evidence>
<evidence type="ECO:0000256" key="4">
    <source>
        <dbReference type="ARBA" id="ARBA00022833"/>
    </source>
</evidence>
<evidence type="ECO:0000256" key="1">
    <source>
        <dbReference type="ARBA" id="ARBA00010748"/>
    </source>
</evidence>
<evidence type="ECO:0000256" key="2">
    <source>
        <dbReference type="ARBA" id="ARBA00022596"/>
    </source>
</evidence>
<dbReference type="EMBL" id="CCMZ01000007">
    <property type="protein sequence ID" value="CDX14232.1"/>
    <property type="molecule type" value="Genomic_DNA"/>
</dbReference>
<dbReference type="GO" id="GO:0016151">
    <property type="term" value="F:nickel cation binding"/>
    <property type="evidence" value="ECO:0007669"/>
    <property type="project" value="UniProtKB-UniRule"/>
</dbReference>
<sequence length="112" mass="12167">MHELGITRNIVSIVEEAANGRRVRRVTLDVGRLAGVIPEALSFCFDVVSKGTALDGARLDIREIAGSCRCLDCGAEFETATLYQACGCGSRHLERLAGDELKIREMELEEAA</sequence>
<evidence type="ECO:0000313" key="7">
    <source>
        <dbReference type="Proteomes" id="UP000045285"/>
    </source>
</evidence>
<name>A0A090F4R2_MESPL</name>
<proteinExistence type="inferred from homology"/>
<keyword evidence="4 5" id="KW-0862">Zinc</keyword>
<organism evidence="6 7">
    <name type="scientific">Mesorhizobium plurifarium</name>
    <dbReference type="NCBI Taxonomy" id="69974"/>
    <lineage>
        <taxon>Bacteria</taxon>
        <taxon>Pseudomonadati</taxon>
        <taxon>Pseudomonadota</taxon>
        <taxon>Alphaproteobacteria</taxon>
        <taxon>Hyphomicrobiales</taxon>
        <taxon>Phyllobacteriaceae</taxon>
        <taxon>Mesorhizobium</taxon>
    </lineage>
</organism>
<keyword evidence="2 5" id="KW-0533">Nickel</keyword>
<dbReference type="PANTHER" id="PTHR34535:SF3">
    <property type="entry name" value="HYDROGENASE MATURATION FACTOR HYPA"/>
    <property type="match status" value="1"/>
</dbReference>
<dbReference type="Proteomes" id="UP000045285">
    <property type="component" value="Unassembled WGS sequence"/>
</dbReference>
<dbReference type="GO" id="GO:0008270">
    <property type="term" value="F:zinc ion binding"/>
    <property type="evidence" value="ECO:0007669"/>
    <property type="project" value="UniProtKB-UniRule"/>
</dbReference>
<reference evidence="7" key="1">
    <citation type="submission" date="2014-08" db="EMBL/GenBank/DDBJ databases">
        <authorList>
            <person name="Moulin L."/>
        </authorList>
    </citation>
    <scope>NUCLEOTIDE SEQUENCE [LARGE SCALE GENOMIC DNA]</scope>
</reference>
<dbReference type="InterPro" id="IPR000688">
    <property type="entry name" value="HypA/HybF"/>
</dbReference>
<dbReference type="AlphaFoldDB" id="A0A090F4R2"/>
<dbReference type="PROSITE" id="PS01249">
    <property type="entry name" value="HYPA"/>
    <property type="match status" value="1"/>
</dbReference>
<feature type="binding site" evidence="5">
    <location>
        <position position="70"/>
    </location>
    <ligand>
        <name>Zn(2+)</name>
        <dbReference type="ChEBI" id="CHEBI:29105"/>
    </ligand>
</feature>
<keyword evidence="3 5" id="KW-0479">Metal-binding</keyword>
<comment type="function">
    <text evidence="5">Involved in the maturation of [NiFe] hydrogenases. Required for nickel insertion into the metal center of the hydrogenase.</text>
</comment>
<accession>A0A090F4R2</accession>
<protein>
    <recommendedName>
        <fullName evidence="5">Hydrogenase maturation factor HypA</fullName>
    </recommendedName>
</protein>
<comment type="similarity">
    <text evidence="1 5">Belongs to the HypA/HybF family.</text>
</comment>
<feature type="binding site" evidence="5">
    <location>
        <position position="88"/>
    </location>
    <ligand>
        <name>Zn(2+)</name>
        <dbReference type="ChEBI" id="CHEBI:29105"/>
    </ligand>
</feature>
<feature type="binding site" evidence="5">
    <location>
        <position position="73"/>
    </location>
    <ligand>
        <name>Zn(2+)</name>
        <dbReference type="ChEBI" id="CHEBI:29105"/>
    </ligand>
</feature>
<evidence type="ECO:0000313" key="6">
    <source>
        <dbReference type="EMBL" id="CDX14232.1"/>
    </source>
</evidence>
<keyword evidence="7" id="KW-1185">Reference proteome</keyword>
<dbReference type="HAMAP" id="MF_00213">
    <property type="entry name" value="HypA_HybF"/>
    <property type="match status" value="1"/>
</dbReference>
<evidence type="ECO:0000256" key="5">
    <source>
        <dbReference type="HAMAP-Rule" id="MF_00213"/>
    </source>
</evidence>
<gene>
    <name evidence="5 6" type="primary">hypA</name>
    <name evidence="6" type="ORF">MPL3356_150266</name>
</gene>